<dbReference type="EMBL" id="WJEC01007798">
    <property type="protein sequence ID" value="KAF7467787.1"/>
    <property type="molecule type" value="Genomic_DNA"/>
</dbReference>
<dbReference type="Proteomes" id="UP000662637">
    <property type="component" value="Unassembled WGS sequence"/>
</dbReference>
<reference evidence="2" key="2">
    <citation type="submission" date="2020-08" db="EMBL/GenBank/DDBJ databases">
        <authorList>
            <person name="Shumante A."/>
            <person name="Zimin A.V."/>
            <person name="Puiu D."/>
            <person name="Salzberg S.L."/>
        </authorList>
    </citation>
    <scope>NUCLEOTIDE SEQUENCE</scope>
    <source>
        <strain evidence="2">WC2-LM</strain>
        <tissue evidence="2">Liver</tissue>
    </source>
</reference>
<feature type="region of interest" description="Disordered" evidence="1">
    <location>
        <begin position="22"/>
        <end position="85"/>
    </location>
</feature>
<dbReference type="Proteomes" id="UP000335636">
    <property type="component" value="Unassembled WGS sequence"/>
</dbReference>
<dbReference type="EMBL" id="CABDUW010000061">
    <property type="protein sequence ID" value="VTJ56076.1"/>
    <property type="molecule type" value="Genomic_DNA"/>
</dbReference>
<evidence type="ECO:0000256" key="1">
    <source>
        <dbReference type="SAM" id="MobiDB-lite"/>
    </source>
</evidence>
<evidence type="ECO:0000313" key="4">
    <source>
        <dbReference type="Proteomes" id="UP000335636"/>
    </source>
</evidence>
<evidence type="ECO:0000313" key="2">
    <source>
        <dbReference type="EMBL" id="KAF7467787.1"/>
    </source>
</evidence>
<sequence>MSVPLGSCTADSVTIHRKVQQPLPGPSFVLSPGSGTAALSPRPGGLNLARLWGKETPTGPPTPSALPRHQQRRPPGTSPGYRSNNLTSIFLPLPLKVFHTEYPPPPGSPSFTMFGHR</sequence>
<protein>
    <submittedName>
        <fullName evidence="3">Uncharacterized protein</fullName>
    </submittedName>
</protein>
<proteinExistence type="predicted"/>
<keyword evidence="4" id="KW-1185">Reference proteome</keyword>
<name>A0A5E4AH79_MARMO</name>
<accession>A0A5E4AH79</accession>
<organism evidence="3 4">
    <name type="scientific">Marmota monax</name>
    <name type="common">Woodchuck</name>
    <dbReference type="NCBI Taxonomy" id="9995"/>
    <lineage>
        <taxon>Eukaryota</taxon>
        <taxon>Metazoa</taxon>
        <taxon>Chordata</taxon>
        <taxon>Craniata</taxon>
        <taxon>Vertebrata</taxon>
        <taxon>Euteleostomi</taxon>
        <taxon>Mammalia</taxon>
        <taxon>Eutheria</taxon>
        <taxon>Euarchontoglires</taxon>
        <taxon>Glires</taxon>
        <taxon>Rodentia</taxon>
        <taxon>Sciuromorpha</taxon>
        <taxon>Sciuridae</taxon>
        <taxon>Xerinae</taxon>
        <taxon>Marmotini</taxon>
        <taxon>Marmota</taxon>
    </lineage>
</organism>
<evidence type="ECO:0000313" key="3">
    <source>
        <dbReference type="EMBL" id="VTJ56076.1"/>
    </source>
</evidence>
<reference evidence="3 4" key="1">
    <citation type="submission" date="2019-04" db="EMBL/GenBank/DDBJ databases">
        <authorList>
            <person name="Alioto T."/>
            <person name="Alioto T."/>
        </authorList>
    </citation>
    <scope>NUCLEOTIDE SEQUENCE [LARGE SCALE GENOMIC DNA]</scope>
</reference>
<dbReference type="AlphaFoldDB" id="A0A5E4AH79"/>
<gene>
    <name evidence="2" type="ORF">GHT09_000825</name>
    <name evidence="3" type="ORF">MONAX_5E024941</name>
</gene>